<proteinExistence type="predicted"/>
<evidence type="ECO:0000313" key="1">
    <source>
        <dbReference type="EMBL" id="UVC49537.1"/>
    </source>
</evidence>
<dbReference type="AlphaFoldDB" id="A0A976SIM6"/>
<protein>
    <submittedName>
        <fullName evidence="1">Uncharacterized protein</fullName>
    </submittedName>
</protein>
<dbReference type="EMBL" id="CP056069">
    <property type="protein sequence ID" value="UVC49537.1"/>
    <property type="molecule type" value="Genomic_DNA"/>
</dbReference>
<organism evidence="1 2">
    <name type="scientific">Theileria orientalis</name>
    <dbReference type="NCBI Taxonomy" id="68886"/>
    <lineage>
        <taxon>Eukaryota</taxon>
        <taxon>Sar</taxon>
        <taxon>Alveolata</taxon>
        <taxon>Apicomplexa</taxon>
        <taxon>Aconoidasida</taxon>
        <taxon>Piroplasmida</taxon>
        <taxon>Theileriidae</taxon>
        <taxon>Theileria</taxon>
    </lineage>
</organism>
<sequence>MNNYSYELYNLGMNASYLNISNSLFIESYKKQTELKMDEMNQLNGIKNVASFSRFRVECAELLDIIWKNKDNLDIKKSILLLSTFSRLNDERYKIISDALTDAVKHKELTTEDVSTILTVLKANSVAHMETINTIINWIEIKLKDENYIKTELIYHLFMLAQLVPEKIEKRLWNVLLTKVLSNIEGFMNPKKMFQLVKTIAILKSENLIESTYNEITTQIKSSYQKLNLKEQNQLYDSVFILCENGGEEVFQRILRESRPNKLPLMYGNMKNIQLGMNGWKSILYKTDKSGKLVAQKCLAENQVLNIVNGEVETALSPTALLDLKVTKKLHNELEEYENEVEIIVLNERLKKIM</sequence>
<name>A0A976SIM6_THEOR</name>
<gene>
    <name evidence="1" type="ORF">MACK_003375</name>
</gene>
<evidence type="ECO:0000313" key="2">
    <source>
        <dbReference type="Proteomes" id="UP000244811"/>
    </source>
</evidence>
<reference evidence="1" key="1">
    <citation type="submission" date="2022-07" db="EMBL/GenBank/DDBJ databases">
        <title>Evaluation of T. orientalis genome assembly methods using nanopore sequencing and analysis of variation between genomes.</title>
        <authorList>
            <person name="Yam J."/>
            <person name="Micallef M.L."/>
            <person name="Liu M."/>
            <person name="Djordjevic S.P."/>
            <person name="Bogema D.R."/>
            <person name="Jenkins C."/>
        </authorList>
    </citation>
    <scope>NUCLEOTIDE SEQUENCE</scope>
    <source>
        <strain evidence="1">Goon Nure</strain>
    </source>
</reference>
<dbReference type="Proteomes" id="UP000244811">
    <property type="component" value="Chromosome 1"/>
</dbReference>
<accession>A0A976SIM6</accession>